<proteinExistence type="predicted"/>
<dbReference type="AlphaFoldDB" id="A0AAD9QZJ6"/>
<protein>
    <submittedName>
        <fullName evidence="1">Uncharacterized protein</fullName>
    </submittedName>
</protein>
<gene>
    <name evidence="1" type="ORF">P5673_004743</name>
</gene>
<dbReference type="Proteomes" id="UP001249851">
    <property type="component" value="Unassembled WGS sequence"/>
</dbReference>
<accession>A0AAD9QZJ6</accession>
<sequence>MDFIRLKSQELYQRNALGSIASHLFPNYGEFFALPPTVKDEFFELLSVFVKRDDNTFEYAGNLRKNGAILTDQSHDILHILRPHLHSSSKKEVDRYLIALKSPFSRRVHELLLQDLAGRPEGKLFSWIDLGRTQIDYVDPVKLATRIQGLKVSPKSRNINGKTCIYVVNKVFYSDRLHYYPSKEYATFTQYSNDKQSLENQIKDCIKSSDRCCLELDKRAARAITVCRVLVSEDGTMQAPTFDIRLMATNPYRNSDNEYSFCAQELDFAFLRQLRSQVQGMRTKCSWQPALRQLFSFPSSDDRQVALQFLLEAMKTFQTEDFLEIQLVDFSSVFSNPPNCLSSNPSILASFLRGVGILLTAPQHEDDGEIYEEQIVFQPANCQENLRILEALLAVLVKGELDAGAFQSQIQIICMQSAGKGVITEEQALSVSKLQEAEVESLQELMGCICSPWKTMNPRERPLCDLWKRSSRTRCYLESLGFQEVHHGKLMLVICPQDCQLLNILALFYDNID</sequence>
<name>A0AAD9QZJ6_ACRCE</name>
<reference evidence="1" key="2">
    <citation type="journal article" date="2023" name="Science">
        <title>Genomic signatures of disease resistance in endangered staghorn corals.</title>
        <authorList>
            <person name="Vollmer S.V."/>
            <person name="Selwyn J.D."/>
            <person name="Despard B.A."/>
            <person name="Roesel C.L."/>
        </authorList>
    </citation>
    <scope>NUCLEOTIDE SEQUENCE</scope>
    <source>
        <strain evidence="1">K2</strain>
    </source>
</reference>
<dbReference type="EMBL" id="JARQWQ010000008">
    <property type="protein sequence ID" value="KAK2570010.1"/>
    <property type="molecule type" value="Genomic_DNA"/>
</dbReference>
<evidence type="ECO:0000313" key="2">
    <source>
        <dbReference type="Proteomes" id="UP001249851"/>
    </source>
</evidence>
<organism evidence="1 2">
    <name type="scientific">Acropora cervicornis</name>
    <name type="common">Staghorn coral</name>
    <dbReference type="NCBI Taxonomy" id="6130"/>
    <lineage>
        <taxon>Eukaryota</taxon>
        <taxon>Metazoa</taxon>
        <taxon>Cnidaria</taxon>
        <taxon>Anthozoa</taxon>
        <taxon>Hexacorallia</taxon>
        <taxon>Scleractinia</taxon>
        <taxon>Astrocoeniina</taxon>
        <taxon>Acroporidae</taxon>
        <taxon>Acropora</taxon>
    </lineage>
</organism>
<evidence type="ECO:0000313" key="1">
    <source>
        <dbReference type="EMBL" id="KAK2570010.1"/>
    </source>
</evidence>
<reference evidence="1" key="1">
    <citation type="journal article" date="2023" name="G3 (Bethesda)">
        <title>Whole genome assembly and annotation of the endangered Caribbean coral Acropora cervicornis.</title>
        <authorList>
            <person name="Selwyn J.D."/>
            <person name="Vollmer S.V."/>
        </authorList>
    </citation>
    <scope>NUCLEOTIDE SEQUENCE</scope>
    <source>
        <strain evidence="1">K2</strain>
    </source>
</reference>
<keyword evidence="2" id="KW-1185">Reference proteome</keyword>
<comment type="caution">
    <text evidence="1">The sequence shown here is derived from an EMBL/GenBank/DDBJ whole genome shotgun (WGS) entry which is preliminary data.</text>
</comment>